<dbReference type="InterPro" id="IPR001173">
    <property type="entry name" value="Glyco_trans_2-like"/>
</dbReference>
<dbReference type="STRING" id="762903.Pedsa_3236"/>
<dbReference type="Pfam" id="PF00535">
    <property type="entry name" value="Glycos_transf_2"/>
    <property type="match status" value="1"/>
</dbReference>
<dbReference type="OrthoDB" id="9802649at2"/>
<organism evidence="2 3">
    <name type="scientific">Pseudopedobacter saltans (strain ATCC 51119 / DSM 12145 / JCM 21818 / CCUG 39354 / LMG 10337 / NBRC 100064 / NCIMB 13643)</name>
    <name type="common">Pedobacter saltans</name>
    <dbReference type="NCBI Taxonomy" id="762903"/>
    <lineage>
        <taxon>Bacteria</taxon>
        <taxon>Pseudomonadati</taxon>
        <taxon>Bacteroidota</taxon>
        <taxon>Sphingobacteriia</taxon>
        <taxon>Sphingobacteriales</taxon>
        <taxon>Sphingobacteriaceae</taxon>
        <taxon>Pseudopedobacter</taxon>
    </lineage>
</organism>
<keyword evidence="3" id="KW-1185">Reference proteome</keyword>
<dbReference type="Gene3D" id="3.90.550.10">
    <property type="entry name" value="Spore Coat Polysaccharide Biosynthesis Protein SpsA, Chain A"/>
    <property type="match status" value="1"/>
</dbReference>
<dbReference type="eggNOG" id="COG1215">
    <property type="taxonomic scope" value="Bacteria"/>
</dbReference>
<dbReference type="GO" id="GO:0016758">
    <property type="term" value="F:hexosyltransferase activity"/>
    <property type="evidence" value="ECO:0007669"/>
    <property type="project" value="UniProtKB-ARBA"/>
</dbReference>
<protein>
    <submittedName>
        <fullName evidence="2">Glycosyl transferase family 2</fullName>
    </submittedName>
</protein>
<feature type="domain" description="Glycosyltransferase 2-like" evidence="1">
    <location>
        <begin position="4"/>
        <end position="169"/>
    </location>
</feature>
<dbReference type="SUPFAM" id="SSF53448">
    <property type="entry name" value="Nucleotide-diphospho-sugar transferases"/>
    <property type="match status" value="1"/>
</dbReference>
<keyword evidence="2" id="KW-0808">Transferase</keyword>
<reference evidence="3" key="2">
    <citation type="submission" date="2011-02" db="EMBL/GenBank/DDBJ databases">
        <title>The complete genome of Pedobacter saltans DSM 12145.</title>
        <authorList>
            <consortium name="US DOE Joint Genome Institute (JGI-PGF)"/>
            <person name="Lucas S."/>
            <person name="Copeland A."/>
            <person name="Lapidus A."/>
            <person name="Bruce D."/>
            <person name="Goodwin L."/>
            <person name="Pitluck S."/>
            <person name="Kyrpides N."/>
            <person name="Mavromatis K."/>
            <person name="Pagani I."/>
            <person name="Ivanova N."/>
            <person name="Ovchinnikova G."/>
            <person name="Lu M."/>
            <person name="Detter J.C."/>
            <person name="Han C."/>
            <person name="Land M."/>
            <person name="Hauser L."/>
            <person name="Markowitz V."/>
            <person name="Cheng J.-F."/>
            <person name="Hugenholtz P."/>
            <person name="Woyke T."/>
            <person name="Wu D."/>
            <person name="Tindall B."/>
            <person name="Pomrenke H.G."/>
            <person name="Brambilla E."/>
            <person name="Klenk H.-P."/>
            <person name="Eisen J.A."/>
        </authorList>
    </citation>
    <scope>NUCLEOTIDE SEQUENCE [LARGE SCALE GENOMIC DNA]</scope>
    <source>
        <strain evidence="3">ATCC 51119 / DSM 12145 / JCM 21818 / LMG 10337 / NBRC 100064 / NCIMB 13643</strain>
    </source>
</reference>
<name>F0SBE5_PSESL</name>
<evidence type="ECO:0000259" key="1">
    <source>
        <dbReference type="Pfam" id="PF00535"/>
    </source>
</evidence>
<dbReference type="InterPro" id="IPR029044">
    <property type="entry name" value="Nucleotide-diphossugar_trans"/>
</dbReference>
<proteinExistence type="predicted"/>
<dbReference type="PANTHER" id="PTHR22916:SF3">
    <property type="entry name" value="UDP-GLCNAC:BETAGAL BETA-1,3-N-ACETYLGLUCOSAMINYLTRANSFERASE-LIKE PROTEIN 1"/>
    <property type="match status" value="1"/>
</dbReference>
<accession>F0SBE5</accession>
<dbReference type="KEGG" id="psn:Pedsa_3236"/>
<sequence>MDYSIVLISFNQEKFIKEALDGIRNQTLMPKEVIIADDGSIDNTPSIIEEYVALYSLENDWKLLLSKENRGININLQEAIEETTSEVIIIMAGDDIAMPNKAEVSIKLFRENPLMHIVATSLDKIDDNGNVIGELIYSDKIENDIIKVIKNGMPHVFPVGQAWKRSLFQRFGKLPYDLPNEDDQLTFRGVLDGGIFCSAIKTTKYRIHSNSASSWIRNNQSGNVYFNRFKADMPVRRRNMEYWYKTVEDSDVENKELLLKLISFKIEIYKSFNNLDCISFFRRLNLFYKYKDALLLREIIYLLLGKFGVKLWRQLRIFLGK</sequence>
<dbReference type="PANTHER" id="PTHR22916">
    <property type="entry name" value="GLYCOSYLTRANSFERASE"/>
    <property type="match status" value="1"/>
</dbReference>
<dbReference type="RefSeq" id="WP_013634257.1">
    <property type="nucleotide sequence ID" value="NC_015177.1"/>
</dbReference>
<gene>
    <name evidence="2" type="ordered locus">Pedsa_3236</name>
</gene>
<dbReference type="EMBL" id="CP002545">
    <property type="protein sequence ID" value="ADY53772.1"/>
    <property type="molecule type" value="Genomic_DNA"/>
</dbReference>
<evidence type="ECO:0000313" key="2">
    <source>
        <dbReference type="EMBL" id="ADY53772.1"/>
    </source>
</evidence>
<dbReference type="AlphaFoldDB" id="F0SBE5"/>
<evidence type="ECO:0000313" key="3">
    <source>
        <dbReference type="Proteomes" id="UP000000310"/>
    </source>
</evidence>
<dbReference type="HOGENOM" id="CLU_865641_0_0_10"/>
<reference evidence="2 3" key="1">
    <citation type="journal article" date="2011" name="Stand. Genomic Sci.">
        <title>Complete genome sequence of the gliding, heparinolytic Pedobacter saltans type strain (113).</title>
        <authorList>
            <person name="Liolios K."/>
            <person name="Sikorski J."/>
            <person name="Lu M."/>
            <person name="Nolan M."/>
            <person name="Lapidus A."/>
            <person name="Lucas S."/>
            <person name="Hammon N."/>
            <person name="Deshpande S."/>
            <person name="Cheng J.F."/>
            <person name="Tapia R."/>
            <person name="Han C."/>
            <person name="Goodwin L."/>
            <person name="Pitluck S."/>
            <person name="Huntemann M."/>
            <person name="Ivanova N."/>
            <person name="Pagani I."/>
            <person name="Mavromatis K."/>
            <person name="Ovchinikova G."/>
            <person name="Pati A."/>
            <person name="Chen A."/>
            <person name="Palaniappan K."/>
            <person name="Land M."/>
            <person name="Hauser L."/>
            <person name="Brambilla E.M."/>
            <person name="Kotsyurbenko O."/>
            <person name="Rohde M."/>
            <person name="Tindall B.J."/>
            <person name="Abt B."/>
            <person name="Goker M."/>
            <person name="Detter J.C."/>
            <person name="Woyke T."/>
            <person name="Bristow J."/>
            <person name="Eisen J.A."/>
            <person name="Markowitz V."/>
            <person name="Hugenholtz P."/>
            <person name="Klenk H.P."/>
            <person name="Kyrpides N.C."/>
        </authorList>
    </citation>
    <scope>NUCLEOTIDE SEQUENCE [LARGE SCALE GENOMIC DNA]</scope>
    <source>
        <strain evidence="3">ATCC 51119 / DSM 12145 / JCM 21818 / LMG 10337 / NBRC 100064 / NCIMB 13643</strain>
    </source>
</reference>
<dbReference type="Proteomes" id="UP000000310">
    <property type="component" value="Chromosome"/>
</dbReference>